<evidence type="ECO:0000313" key="2">
    <source>
        <dbReference type="EMBL" id="KAK9024995.1"/>
    </source>
</evidence>
<dbReference type="EMBL" id="JBBPBN010000014">
    <property type="protein sequence ID" value="KAK9024995.1"/>
    <property type="molecule type" value="Genomic_DNA"/>
</dbReference>
<feature type="region of interest" description="Disordered" evidence="1">
    <location>
        <begin position="200"/>
        <end position="235"/>
    </location>
</feature>
<evidence type="ECO:0000313" key="3">
    <source>
        <dbReference type="Proteomes" id="UP001396334"/>
    </source>
</evidence>
<name>A0ABR2SJ01_9ROSI</name>
<gene>
    <name evidence="2" type="ORF">V6N11_064896</name>
</gene>
<organism evidence="2 3">
    <name type="scientific">Hibiscus sabdariffa</name>
    <name type="common">roselle</name>
    <dbReference type="NCBI Taxonomy" id="183260"/>
    <lineage>
        <taxon>Eukaryota</taxon>
        <taxon>Viridiplantae</taxon>
        <taxon>Streptophyta</taxon>
        <taxon>Embryophyta</taxon>
        <taxon>Tracheophyta</taxon>
        <taxon>Spermatophyta</taxon>
        <taxon>Magnoliopsida</taxon>
        <taxon>eudicotyledons</taxon>
        <taxon>Gunneridae</taxon>
        <taxon>Pentapetalae</taxon>
        <taxon>rosids</taxon>
        <taxon>malvids</taxon>
        <taxon>Malvales</taxon>
        <taxon>Malvaceae</taxon>
        <taxon>Malvoideae</taxon>
        <taxon>Hibiscus</taxon>
    </lineage>
</organism>
<keyword evidence="3" id="KW-1185">Reference proteome</keyword>
<feature type="region of interest" description="Disordered" evidence="1">
    <location>
        <begin position="33"/>
        <end position="85"/>
    </location>
</feature>
<protein>
    <submittedName>
        <fullName evidence="2">Uncharacterized protein</fullName>
    </submittedName>
</protein>
<proteinExistence type="predicted"/>
<reference evidence="2 3" key="1">
    <citation type="journal article" date="2024" name="G3 (Bethesda)">
        <title>Genome assembly of Hibiscus sabdariffa L. provides insights into metabolisms of medicinal natural products.</title>
        <authorList>
            <person name="Kim T."/>
        </authorList>
    </citation>
    <scope>NUCLEOTIDE SEQUENCE [LARGE SCALE GENOMIC DNA]</scope>
    <source>
        <strain evidence="2">TK-2024</strain>
        <tissue evidence="2">Old leaves</tissue>
    </source>
</reference>
<feature type="compositionally biased region" description="Basic and acidic residues" evidence="1">
    <location>
        <begin position="43"/>
        <end position="65"/>
    </location>
</feature>
<sequence length="365" mass="40128">MFQDHVVEIQGPDASFGERQLAIKASHCNVSSWKSISDSSPIADKRSESGDSAEDKTLGNSENDKLMGSGNVSLEKNNLDGEKSNRQLVVESSRQEGEELLHGKVNKCSWATVVARSSPEIPLETGGTQLHYGNESDNPLSPNKAAVEPINRDGLHSVSLGGSKNGQEHQEASFSWAQTIDLVNNKSIPDCIEIGKPSNQREAEELGEQDDNEEIVENRKSSAVKSASPMPMSRETVVPDSIQSQAVKIMELERVWEGNTQVDLRVRDTASWMTEEAIGIIERDDEQRCTAMDLSAECEFSRARQVILEDKSVAVSPINRGPQDKAKLADVIEYGGQQRKVRQLSEILMTDSSPVRVETIKLVSK</sequence>
<feature type="compositionally biased region" description="Acidic residues" evidence="1">
    <location>
        <begin position="205"/>
        <end position="215"/>
    </location>
</feature>
<accession>A0ABR2SJ01</accession>
<evidence type="ECO:0000256" key="1">
    <source>
        <dbReference type="SAM" id="MobiDB-lite"/>
    </source>
</evidence>
<dbReference type="Proteomes" id="UP001396334">
    <property type="component" value="Unassembled WGS sequence"/>
</dbReference>
<comment type="caution">
    <text evidence="2">The sequence shown here is derived from an EMBL/GenBank/DDBJ whole genome shotgun (WGS) entry which is preliminary data.</text>
</comment>